<dbReference type="EMBL" id="RCZI01000004">
    <property type="protein sequence ID" value="TPG26061.1"/>
    <property type="molecule type" value="Genomic_DNA"/>
</dbReference>
<dbReference type="PIRSF" id="PIRSF017082">
    <property type="entry name" value="YflP"/>
    <property type="match status" value="1"/>
</dbReference>
<comment type="caution">
    <text evidence="2">The sequence shown here is derived from an EMBL/GenBank/DDBJ whole genome shotgun (WGS) entry which is preliminary data.</text>
</comment>
<dbReference type="Gene3D" id="3.40.190.150">
    <property type="entry name" value="Bordetella uptake gene, domain 1"/>
    <property type="match status" value="1"/>
</dbReference>
<sequence>MRFSDGPMTNTFSLAAFQLPILRQRLNAKLETNLTCDRSLVRRREAVAALSLSLLGVNARAQSGVPNKPIRLVVPYTAGGMATGQLTVLQQKLLQNTGANLVLDYRPGASGTIGVDIVLKSPPDGYTLGWAGMGLFAIIPHLVKKLPYDLSKDIQYITPIGTIANVLVVHPSIPANNLRELVELSKKQDLTYALTAVGSSMHLSMESIIAESGLKIRSVPYKGDTPAFLDVVPGRVPVMLNTAPGVLQYVRSGKLKALGVTTAKRSEQLPDVPTLMEQGFKDIDIRGTFIFFGPAGMPPATLNWIHRELARAIDSPEVRAALTEFGTDAKSMSVADTAALVRAEDRQWGALVKKLGITWE</sequence>
<organism evidence="2 3">
    <name type="scientific">Variovorax guangxiensis</name>
    <dbReference type="NCBI Taxonomy" id="1775474"/>
    <lineage>
        <taxon>Bacteria</taxon>
        <taxon>Pseudomonadati</taxon>
        <taxon>Pseudomonadota</taxon>
        <taxon>Betaproteobacteria</taxon>
        <taxon>Burkholderiales</taxon>
        <taxon>Comamonadaceae</taxon>
        <taxon>Variovorax</taxon>
    </lineage>
</organism>
<dbReference type="Pfam" id="PF03401">
    <property type="entry name" value="TctC"/>
    <property type="match status" value="1"/>
</dbReference>
<dbReference type="CDD" id="cd07012">
    <property type="entry name" value="PBP2_Bug_TTT"/>
    <property type="match status" value="1"/>
</dbReference>
<dbReference type="Gene3D" id="3.40.190.10">
    <property type="entry name" value="Periplasmic binding protein-like II"/>
    <property type="match status" value="1"/>
</dbReference>
<dbReference type="OrthoDB" id="8888917at2"/>
<dbReference type="InterPro" id="IPR005064">
    <property type="entry name" value="BUG"/>
</dbReference>
<name>A0A502DPB6_9BURK</name>
<dbReference type="PANTHER" id="PTHR42928:SF5">
    <property type="entry name" value="BLR1237 PROTEIN"/>
    <property type="match status" value="1"/>
</dbReference>
<reference evidence="2 3" key="1">
    <citation type="journal article" date="2019" name="Environ. Microbiol.">
        <title>Species interactions and distinct microbial communities in high Arctic permafrost affected cryosols are associated with the CH4 and CO2 gas fluxes.</title>
        <authorList>
            <person name="Altshuler I."/>
            <person name="Hamel J."/>
            <person name="Turney S."/>
            <person name="Magnuson E."/>
            <person name="Levesque R."/>
            <person name="Greer C."/>
            <person name="Whyte L.G."/>
        </authorList>
    </citation>
    <scope>NUCLEOTIDE SEQUENCE [LARGE SCALE GENOMIC DNA]</scope>
    <source>
        <strain evidence="2 3">S06.C</strain>
    </source>
</reference>
<comment type="similarity">
    <text evidence="1">Belongs to the UPF0065 (bug) family.</text>
</comment>
<gene>
    <name evidence="2" type="ORF">EAH82_16890</name>
</gene>
<proteinExistence type="inferred from homology"/>
<dbReference type="InterPro" id="IPR042100">
    <property type="entry name" value="Bug_dom1"/>
</dbReference>
<evidence type="ECO:0000256" key="1">
    <source>
        <dbReference type="ARBA" id="ARBA00006987"/>
    </source>
</evidence>
<protein>
    <submittedName>
        <fullName evidence="2">Tripartite tricarboxylate transporter substrate binding protein</fullName>
    </submittedName>
</protein>
<dbReference type="SUPFAM" id="SSF53850">
    <property type="entry name" value="Periplasmic binding protein-like II"/>
    <property type="match status" value="1"/>
</dbReference>
<dbReference type="PANTHER" id="PTHR42928">
    <property type="entry name" value="TRICARBOXYLATE-BINDING PROTEIN"/>
    <property type="match status" value="1"/>
</dbReference>
<dbReference type="Proteomes" id="UP000319212">
    <property type="component" value="Unassembled WGS sequence"/>
</dbReference>
<evidence type="ECO:0000313" key="2">
    <source>
        <dbReference type="EMBL" id="TPG26061.1"/>
    </source>
</evidence>
<evidence type="ECO:0000313" key="3">
    <source>
        <dbReference type="Proteomes" id="UP000319212"/>
    </source>
</evidence>
<dbReference type="AlphaFoldDB" id="A0A502DPB6"/>
<accession>A0A502DPB6</accession>